<reference evidence="2" key="1">
    <citation type="journal article" date="2018" name="Genome Biol. Evol.">
        <title>Genomics and development of Lentinus tigrinus, a white-rot wood-decaying mushroom with dimorphic fruiting bodies.</title>
        <authorList>
            <person name="Wu B."/>
            <person name="Xu Z."/>
            <person name="Knudson A."/>
            <person name="Carlson A."/>
            <person name="Chen N."/>
            <person name="Kovaka S."/>
            <person name="LaButti K."/>
            <person name="Lipzen A."/>
            <person name="Pennachio C."/>
            <person name="Riley R."/>
            <person name="Schakwitz W."/>
            <person name="Umezawa K."/>
            <person name="Ohm R.A."/>
            <person name="Grigoriev I.V."/>
            <person name="Nagy L.G."/>
            <person name="Gibbons J."/>
            <person name="Hibbett D."/>
        </authorList>
    </citation>
    <scope>NUCLEOTIDE SEQUENCE [LARGE SCALE GENOMIC DNA]</scope>
    <source>
        <strain evidence="2">ALCF2SS1-6</strain>
    </source>
</reference>
<feature type="compositionally biased region" description="Polar residues" evidence="1">
    <location>
        <begin position="91"/>
        <end position="103"/>
    </location>
</feature>
<organism evidence="2 3">
    <name type="scientific">Lentinus tigrinus ALCF2SS1-6</name>
    <dbReference type="NCBI Taxonomy" id="1328759"/>
    <lineage>
        <taxon>Eukaryota</taxon>
        <taxon>Fungi</taxon>
        <taxon>Dikarya</taxon>
        <taxon>Basidiomycota</taxon>
        <taxon>Agaricomycotina</taxon>
        <taxon>Agaricomycetes</taxon>
        <taxon>Polyporales</taxon>
        <taxon>Polyporaceae</taxon>
        <taxon>Lentinus</taxon>
    </lineage>
</organism>
<dbReference type="Proteomes" id="UP000313359">
    <property type="component" value="Unassembled WGS sequence"/>
</dbReference>
<accession>A0A5C2SEZ5</accession>
<evidence type="ECO:0000313" key="3">
    <source>
        <dbReference type="Proteomes" id="UP000313359"/>
    </source>
</evidence>
<proteinExistence type="predicted"/>
<evidence type="ECO:0000256" key="1">
    <source>
        <dbReference type="SAM" id="MobiDB-lite"/>
    </source>
</evidence>
<name>A0A5C2SEZ5_9APHY</name>
<feature type="compositionally biased region" description="Basic and acidic residues" evidence="1">
    <location>
        <begin position="105"/>
        <end position="121"/>
    </location>
</feature>
<feature type="region of interest" description="Disordered" evidence="1">
    <location>
        <begin position="83"/>
        <end position="121"/>
    </location>
</feature>
<dbReference type="AlphaFoldDB" id="A0A5C2SEZ5"/>
<evidence type="ECO:0000313" key="2">
    <source>
        <dbReference type="EMBL" id="RPD59906.1"/>
    </source>
</evidence>
<dbReference type="EMBL" id="ML122268">
    <property type="protein sequence ID" value="RPD59906.1"/>
    <property type="molecule type" value="Genomic_DNA"/>
</dbReference>
<protein>
    <submittedName>
        <fullName evidence="2">Uncharacterized protein</fullName>
    </submittedName>
</protein>
<gene>
    <name evidence="2" type="ORF">L227DRAFT_575913</name>
</gene>
<sequence>MPAERIEPEYWTVFYQYLRRCGVSADILRSFRRCVVPWPQGSACAYVLLFLSPSTSISHNPRSSDPVWVPDMLLLKLQLQDKERRAYSGPESCQGSENDQVPQQDAREGRGAGECNASREG</sequence>
<keyword evidence="3" id="KW-1185">Reference proteome</keyword>